<keyword evidence="1" id="KW-0472">Membrane</keyword>
<keyword evidence="1" id="KW-0812">Transmembrane</keyword>
<feature type="transmembrane region" description="Helical" evidence="1">
    <location>
        <begin position="16"/>
        <end position="34"/>
    </location>
</feature>
<accession>A0ABW8NHF3</accession>
<feature type="transmembrane region" description="Helical" evidence="1">
    <location>
        <begin position="40"/>
        <end position="58"/>
    </location>
</feature>
<sequence>MNNPGRLRSGWEIYRWPLLVNMLALAGIFAALIGNGWWDGFSWLTLGLLSVGVSLTIGTRRLNVMARQHIGP</sequence>
<dbReference type="RefSeq" id="WP_416205677.1">
    <property type="nucleotide sequence ID" value="NZ_JBBKTX010000008.1"/>
</dbReference>
<gene>
    <name evidence="2" type="ORF">WG929_08255</name>
</gene>
<protein>
    <submittedName>
        <fullName evidence="2">Uncharacterized protein</fullName>
    </submittedName>
</protein>
<evidence type="ECO:0000256" key="1">
    <source>
        <dbReference type="SAM" id="Phobius"/>
    </source>
</evidence>
<dbReference type="EMBL" id="JBBKTX010000008">
    <property type="protein sequence ID" value="MFK4752399.1"/>
    <property type="molecule type" value="Genomic_DNA"/>
</dbReference>
<organism evidence="2 3">
    <name type="scientific">Oceanobacter antarcticus</name>
    <dbReference type="NCBI Taxonomy" id="3133425"/>
    <lineage>
        <taxon>Bacteria</taxon>
        <taxon>Pseudomonadati</taxon>
        <taxon>Pseudomonadota</taxon>
        <taxon>Gammaproteobacteria</taxon>
        <taxon>Oceanospirillales</taxon>
        <taxon>Oceanospirillaceae</taxon>
        <taxon>Oceanobacter</taxon>
    </lineage>
</organism>
<evidence type="ECO:0000313" key="2">
    <source>
        <dbReference type="EMBL" id="MFK4752399.1"/>
    </source>
</evidence>
<dbReference type="Proteomes" id="UP001620597">
    <property type="component" value="Unassembled WGS sequence"/>
</dbReference>
<reference evidence="2 3" key="1">
    <citation type="submission" date="2024-03" db="EMBL/GenBank/DDBJ databases">
        <title>High-quality draft genome sequence of Oceanobacter sp. wDCs-4.</title>
        <authorList>
            <person name="Dong C."/>
        </authorList>
    </citation>
    <scope>NUCLEOTIDE SEQUENCE [LARGE SCALE GENOMIC DNA]</scope>
    <source>
        <strain evidence="3">wDCs-4</strain>
    </source>
</reference>
<proteinExistence type="predicted"/>
<keyword evidence="1" id="KW-1133">Transmembrane helix</keyword>
<name>A0ABW8NHF3_9GAMM</name>
<keyword evidence="3" id="KW-1185">Reference proteome</keyword>
<evidence type="ECO:0000313" key="3">
    <source>
        <dbReference type="Proteomes" id="UP001620597"/>
    </source>
</evidence>
<comment type="caution">
    <text evidence="2">The sequence shown here is derived from an EMBL/GenBank/DDBJ whole genome shotgun (WGS) entry which is preliminary data.</text>
</comment>